<organism evidence="6 7">
    <name type="scientific">Nocardioides imazamoxiresistens</name>
    <dbReference type="NCBI Taxonomy" id="3231893"/>
    <lineage>
        <taxon>Bacteria</taxon>
        <taxon>Bacillati</taxon>
        <taxon>Actinomycetota</taxon>
        <taxon>Actinomycetes</taxon>
        <taxon>Propionibacteriales</taxon>
        <taxon>Nocardioidaceae</taxon>
        <taxon>Nocardioides</taxon>
    </lineage>
</organism>
<keyword evidence="2" id="KW-0805">Transcription regulation</keyword>
<comment type="caution">
    <text evidence="6">The sequence shown here is derived from an EMBL/GenBank/DDBJ whole genome shotgun (WGS) entry which is preliminary data.</text>
</comment>
<dbReference type="RefSeq" id="WP_315732077.1">
    <property type="nucleotide sequence ID" value="NZ_JAVYII010000002.1"/>
</dbReference>
<feature type="domain" description="HTH lysR-type" evidence="5">
    <location>
        <begin position="5"/>
        <end position="62"/>
    </location>
</feature>
<dbReference type="InterPro" id="IPR036390">
    <property type="entry name" value="WH_DNA-bd_sf"/>
</dbReference>
<keyword evidence="3" id="KW-0238">DNA-binding</keyword>
<evidence type="ECO:0000256" key="2">
    <source>
        <dbReference type="ARBA" id="ARBA00023015"/>
    </source>
</evidence>
<protein>
    <submittedName>
        <fullName evidence="6">LysR family transcriptional regulator</fullName>
    </submittedName>
</protein>
<dbReference type="SUPFAM" id="SSF46785">
    <property type="entry name" value="Winged helix' DNA-binding domain"/>
    <property type="match status" value="1"/>
</dbReference>
<comment type="similarity">
    <text evidence="1">Belongs to the LysR transcriptional regulatory family.</text>
</comment>
<proteinExistence type="inferred from homology"/>
<dbReference type="PROSITE" id="PS50931">
    <property type="entry name" value="HTH_LYSR"/>
    <property type="match status" value="1"/>
</dbReference>
<dbReference type="Pfam" id="PF03466">
    <property type="entry name" value="LysR_substrate"/>
    <property type="match status" value="1"/>
</dbReference>
<sequence>MSARVSPDDLLVLLEVGRTGRFTRAGEVLGLNHTTVARRIGAAEKALGGRVLTRSISGWELTALGRQAVAAAERIARAVDALDGDPGGAVLEDVVRVSTPDAFAFHVAAPAAAAVRERHPGVGVEIIAATRRAASQRSGLDVEVVVGKPDVLRAEATRLGRYVLGLYASPAYLQRHGTPERLEDLRAHRLVYFIGSMLQLDYLDVGRRLLPEMADAVTSTDVVTHVEATRAGAGIGLVPTFLASRHPDLQRLLPAAVDRALEYWIVTRAEGMRRAAVAAVVEQLFATFAELSDDEGRLL</sequence>
<dbReference type="PANTHER" id="PTHR30537">
    <property type="entry name" value="HTH-TYPE TRANSCRIPTIONAL REGULATOR"/>
    <property type="match status" value="1"/>
</dbReference>
<dbReference type="EMBL" id="JAVYII010000002">
    <property type="protein sequence ID" value="MDT9592654.1"/>
    <property type="molecule type" value="Genomic_DNA"/>
</dbReference>
<reference evidence="6 7" key="1">
    <citation type="submission" date="2023-08" db="EMBL/GenBank/DDBJ databases">
        <title>Nocardioides seae sp. nov., a bacterium isolated from a soil.</title>
        <authorList>
            <person name="Wang X."/>
        </authorList>
    </citation>
    <scope>NUCLEOTIDE SEQUENCE [LARGE SCALE GENOMIC DNA]</scope>
    <source>
        <strain evidence="6 7">YZH12</strain>
    </source>
</reference>
<dbReference type="InterPro" id="IPR036388">
    <property type="entry name" value="WH-like_DNA-bd_sf"/>
</dbReference>
<gene>
    <name evidence="6" type="ORF">RDV89_06230</name>
</gene>
<dbReference type="Gene3D" id="3.40.190.290">
    <property type="match status" value="1"/>
</dbReference>
<keyword evidence="7" id="KW-1185">Reference proteome</keyword>
<name>A0ABU3PTY5_9ACTN</name>
<dbReference type="Pfam" id="PF00126">
    <property type="entry name" value="HTH_1"/>
    <property type="match status" value="1"/>
</dbReference>
<dbReference type="Gene3D" id="1.10.10.10">
    <property type="entry name" value="Winged helix-like DNA-binding domain superfamily/Winged helix DNA-binding domain"/>
    <property type="match status" value="1"/>
</dbReference>
<evidence type="ECO:0000313" key="6">
    <source>
        <dbReference type="EMBL" id="MDT9592654.1"/>
    </source>
</evidence>
<evidence type="ECO:0000259" key="5">
    <source>
        <dbReference type="PROSITE" id="PS50931"/>
    </source>
</evidence>
<dbReference type="Proteomes" id="UP001268542">
    <property type="component" value="Unassembled WGS sequence"/>
</dbReference>
<evidence type="ECO:0000256" key="4">
    <source>
        <dbReference type="ARBA" id="ARBA00023163"/>
    </source>
</evidence>
<accession>A0ABU3PTY5</accession>
<evidence type="ECO:0000256" key="3">
    <source>
        <dbReference type="ARBA" id="ARBA00023125"/>
    </source>
</evidence>
<dbReference type="SUPFAM" id="SSF53850">
    <property type="entry name" value="Periplasmic binding protein-like II"/>
    <property type="match status" value="1"/>
</dbReference>
<keyword evidence="4" id="KW-0804">Transcription</keyword>
<evidence type="ECO:0000313" key="7">
    <source>
        <dbReference type="Proteomes" id="UP001268542"/>
    </source>
</evidence>
<evidence type="ECO:0000256" key="1">
    <source>
        <dbReference type="ARBA" id="ARBA00009437"/>
    </source>
</evidence>
<dbReference type="PANTHER" id="PTHR30537:SF3">
    <property type="entry name" value="TRANSCRIPTIONAL REGULATORY PROTEIN"/>
    <property type="match status" value="1"/>
</dbReference>
<dbReference type="InterPro" id="IPR000847">
    <property type="entry name" value="LysR_HTH_N"/>
</dbReference>
<dbReference type="InterPro" id="IPR005119">
    <property type="entry name" value="LysR_subst-bd"/>
</dbReference>
<dbReference type="InterPro" id="IPR058163">
    <property type="entry name" value="LysR-type_TF_proteobact-type"/>
</dbReference>